<comment type="caution">
    <text evidence="3">The sequence shown here is derived from an EMBL/GenBank/DDBJ whole genome shotgun (WGS) entry which is preliminary data.</text>
</comment>
<evidence type="ECO:0000313" key="3">
    <source>
        <dbReference type="EMBL" id="MEK7953536.1"/>
    </source>
</evidence>
<keyword evidence="2" id="KW-0812">Transmembrane</keyword>
<feature type="transmembrane region" description="Helical" evidence="2">
    <location>
        <begin position="80"/>
        <end position="101"/>
    </location>
</feature>
<evidence type="ECO:0000256" key="1">
    <source>
        <dbReference type="SAM" id="MobiDB-lite"/>
    </source>
</evidence>
<feature type="region of interest" description="Disordered" evidence="1">
    <location>
        <begin position="33"/>
        <end position="76"/>
    </location>
</feature>
<sequence>MSDIPGAWFHCSRCGALFRGTADADQRGACPECGGDPVAGTEATEAPGPVLIRRKVRKPKERSGSSSSRSKHNREGQKKARALAIFVVVWAVVLGTAAIWLKGKSPDASEATSVLDAQAVGGQAMEDSRLLQDQIQNCARRLEQFVGAGDIGGRSPHVLRAKEILPEMAAALKYEPILSSDASFTLPFYQVIHTPAGRAIETMWKEDDGKFLEAVFFEEEGEWKIDWHAFSRASSEPWPQFVSGKGKGEGVFRVLARERVGANGRDPEFIGLVLYAPRPGRPGEAFSPSPEIRVTRASDMGRAIEEAFTTRAKNLGPFGSGVVKYDPGEMIRLHVRVTREGAEERTFKITDLLATHWMELPPAK</sequence>
<reference evidence="3 4" key="1">
    <citation type="submission" date="2024-04" db="EMBL/GenBank/DDBJ databases">
        <title>Luteolibacter sp. isolated from soil.</title>
        <authorList>
            <person name="An J."/>
        </authorList>
    </citation>
    <scope>NUCLEOTIDE SEQUENCE [LARGE SCALE GENOMIC DNA]</scope>
    <source>
        <strain evidence="3 4">Y139</strain>
    </source>
</reference>
<accession>A0ABU9B2J0</accession>
<keyword evidence="2" id="KW-1133">Transmembrane helix</keyword>
<keyword evidence="4" id="KW-1185">Reference proteome</keyword>
<dbReference type="Proteomes" id="UP001371305">
    <property type="component" value="Unassembled WGS sequence"/>
</dbReference>
<evidence type="ECO:0000256" key="2">
    <source>
        <dbReference type="SAM" id="Phobius"/>
    </source>
</evidence>
<dbReference type="EMBL" id="JBBUKT010000012">
    <property type="protein sequence ID" value="MEK7953536.1"/>
    <property type="molecule type" value="Genomic_DNA"/>
</dbReference>
<evidence type="ECO:0000313" key="4">
    <source>
        <dbReference type="Proteomes" id="UP001371305"/>
    </source>
</evidence>
<protein>
    <submittedName>
        <fullName evidence="3">Zinc ribbon domain-containing protein</fullName>
    </submittedName>
</protein>
<organism evidence="3 4">
    <name type="scientific">Luteolibacter soli</name>
    <dbReference type="NCBI Taxonomy" id="3135280"/>
    <lineage>
        <taxon>Bacteria</taxon>
        <taxon>Pseudomonadati</taxon>
        <taxon>Verrucomicrobiota</taxon>
        <taxon>Verrucomicrobiia</taxon>
        <taxon>Verrucomicrobiales</taxon>
        <taxon>Verrucomicrobiaceae</taxon>
        <taxon>Luteolibacter</taxon>
    </lineage>
</organism>
<gene>
    <name evidence="3" type="ORF">WKV53_23680</name>
</gene>
<name>A0ABU9B2J0_9BACT</name>
<keyword evidence="2" id="KW-0472">Membrane</keyword>
<proteinExistence type="predicted"/>
<dbReference type="RefSeq" id="WP_341407302.1">
    <property type="nucleotide sequence ID" value="NZ_JBBUKT010000012.1"/>
</dbReference>